<protein>
    <recommendedName>
        <fullName evidence="4">DUF5727 domain-containing protein</fullName>
    </recommendedName>
</protein>
<proteinExistence type="predicted"/>
<dbReference type="Proteomes" id="UP000321570">
    <property type="component" value="Unassembled WGS sequence"/>
</dbReference>
<feature type="chain" id="PRO_5021929659" description="DUF5727 domain-containing protein" evidence="1">
    <location>
        <begin position="22"/>
        <end position="171"/>
    </location>
</feature>
<dbReference type="EMBL" id="CABIJS010000444">
    <property type="protein sequence ID" value="VUZ51730.1"/>
    <property type="molecule type" value="Genomic_DNA"/>
</dbReference>
<sequence>MCFSVFLFFFIFIASVPSSLSEDNFIVREVTIRPGGVARSETVEGFGITCKFDYTCQGGTGEEWHFTMVRSNELGRITCHIQRPSPSTSYLFFQRFNLSVNGPAKVVDGAAYADQTKLMPKEEYILDLSKNTLVDIVGYHNSGWSGQDNYILWVRAMKIAYPLPGVDFLSQ</sequence>
<dbReference type="GO" id="GO:0005615">
    <property type="term" value="C:extracellular space"/>
    <property type="evidence" value="ECO:0007669"/>
    <property type="project" value="TreeGrafter"/>
</dbReference>
<evidence type="ECO:0000256" key="1">
    <source>
        <dbReference type="SAM" id="SignalP"/>
    </source>
</evidence>
<gene>
    <name evidence="2" type="ORF">WMSIL1_LOCUS10341</name>
</gene>
<evidence type="ECO:0000313" key="3">
    <source>
        <dbReference type="Proteomes" id="UP000321570"/>
    </source>
</evidence>
<evidence type="ECO:0008006" key="4">
    <source>
        <dbReference type="Google" id="ProtNLM"/>
    </source>
</evidence>
<dbReference type="PANTHER" id="PTHR31230">
    <property type="entry name" value="MYELOID-DERIVED GROWTH FACTOR MYDGF"/>
    <property type="match status" value="1"/>
</dbReference>
<dbReference type="GO" id="GO:0001938">
    <property type="term" value="P:positive regulation of endothelial cell proliferation"/>
    <property type="evidence" value="ECO:0007669"/>
    <property type="project" value="TreeGrafter"/>
</dbReference>
<dbReference type="PANTHER" id="PTHR31230:SF1">
    <property type="entry name" value="MYELOID-DERIVED GROWTH FACTOR"/>
    <property type="match status" value="1"/>
</dbReference>
<keyword evidence="3" id="KW-1185">Reference proteome</keyword>
<dbReference type="InterPro" id="IPR018887">
    <property type="entry name" value="MYDGF"/>
</dbReference>
<accession>A0A564YX10</accession>
<evidence type="ECO:0000313" key="2">
    <source>
        <dbReference type="EMBL" id="VUZ51730.1"/>
    </source>
</evidence>
<feature type="signal peptide" evidence="1">
    <location>
        <begin position="1"/>
        <end position="21"/>
    </location>
</feature>
<reference evidence="2 3" key="1">
    <citation type="submission" date="2019-07" db="EMBL/GenBank/DDBJ databases">
        <authorList>
            <person name="Jastrzebski P J."/>
            <person name="Paukszto L."/>
            <person name="Jastrzebski P J."/>
        </authorList>
    </citation>
    <scope>NUCLEOTIDE SEQUENCE [LARGE SCALE GENOMIC DNA]</scope>
    <source>
        <strain evidence="2 3">WMS-il1</strain>
    </source>
</reference>
<organism evidence="2 3">
    <name type="scientific">Hymenolepis diminuta</name>
    <name type="common">Rat tapeworm</name>
    <dbReference type="NCBI Taxonomy" id="6216"/>
    <lineage>
        <taxon>Eukaryota</taxon>
        <taxon>Metazoa</taxon>
        <taxon>Spiralia</taxon>
        <taxon>Lophotrochozoa</taxon>
        <taxon>Platyhelminthes</taxon>
        <taxon>Cestoda</taxon>
        <taxon>Eucestoda</taxon>
        <taxon>Cyclophyllidea</taxon>
        <taxon>Hymenolepididae</taxon>
        <taxon>Hymenolepis</taxon>
    </lineage>
</organism>
<dbReference type="AlphaFoldDB" id="A0A564YX10"/>
<keyword evidence="1" id="KW-0732">Signal</keyword>
<dbReference type="Pfam" id="PF10572">
    <property type="entry name" value="UPF0556"/>
    <property type="match status" value="1"/>
</dbReference>
<name>A0A564YX10_HYMDI</name>